<evidence type="ECO:0000313" key="3">
    <source>
        <dbReference type="Proteomes" id="UP000053257"/>
    </source>
</evidence>
<accession>A0A0C3NIB7</accession>
<protein>
    <recommendedName>
        <fullName evidence="1">DUF6593 domain-containing protein</fullName>
    </recommendedName>
</protein>
<dbReference type="EMBL" id="KN840568">
    <property type="protein sequence ID" value="KIP04629.1"/>
    <property type="molecule type" value="Genomic_DNA"/>
</dbReference>
<keyword evidence="3" id="KW-1185">Reference proteome</keyword>
<dbReference type="Proteomes" id="UP000053257">
    <property type="component" value="Unassembled WGS sequence"/>
</dbReference>
<proteinExistence type="predicted"/>
<feature type="domain" description="DUF6593" evidence="1">
    <location>
        <begin position="64"/>
        <end position="181"/>
    </location>
</feature>
<reference evidence="2 3" key="1">
    <citation type="journal article" date="2014" name="PLoS Genet.">
        <title>Analysis of the Phlebiopsis gigantea genome, transcriptome and secretome provides insight into its pioneer colonization strategies of wood.</title>
        <authorList>
            <person name="Hori C."/>
            <person name="Ishida T."/>
            <person name="Igarashi K."/>
            <person name="Samejima M."/>
            <person name="Suzuki H."/>
            <person name="Master E."/>
            <person name="Ferreira P."/>
            <person name="Ruiz-Duenas F.J."/>
            <person name="Held B."/>
            <person name="Canessa P."/>
            <person name="Larrondo L.F."/>
            <person name="Schmoll M."/>
            <person name="Druzhinina I.S."/>
            <person name="Kubicek C.P."/>
            <person name="Gaskell J.A."/>
            <person name="Kersten P."/>
            <person name="St John F."/>
            <person name="Glasner J."/>
            <person name="Sabat G."/>
            <person name="Splinter BonDurant S."/>
            <person name="Syed K."/>
            <person name="Yadav J."/>
            <person name="Mgbeahuruike A.C."/>
            <person name="Kovalchuk A."/>
            <person name="Asiegbu F.O."/>
            <person name="Lackner G."/>
            <person name="Hoffmeister D."/>
            <person name="Rencoret J."/>
            <person name="Gutierrez A."/>
            <person name="Sun H."/>
            <person name="Lindquist E."/>
            <person name="Barry K."/>
            <person name="Riley R."/>
            <person name="Grigoriev I.V."/>
            <person name="Henrissat B."/>
            <person name="Kues U."/>
            <person name="Berka R.M."/>
            <person name="Martinez A.T."/>
            <person name="Covert S.F."/>
            <person name="Blanchette R.A."/>
            <person name="Cullen D."/>
        </authorList>
    </citation>
    <scope>NUCLEOTIDE SEQUENCE [LARGE SCALE GENOMIC DNA]</scope>
    <source>
        <strain evidence="2 3">11061_1 CR5-6</strain>
    </source>
</reference>
<dbReference type="OrthoDB" id="3242031at2759"/>
<organism evidence="2 3">
    <name type="scientific">Phlebiopsis gigantea (strain 11061_1 CR5-6)</name>
    <name type="common">White-rot fungus</name>
    <name type="synonym">Peniophora gigantea</name>
    <dbReference type="NCBI Taxonomy" id="745531"/>
    <lineage>
        <taxon>Eukaryota</taxon>
        <taxon>Fungi</taxon>
        <taxon>Dikarya</taxon>
        <taxon>Basidiomycota</taxon>
        <taxon>Agaricomycotina</taxon>
        <taxon>Agaricomycetes</taxon>
        <taxon>Polyporales</taxon>
        <taxon>Phanerochaetaceae</taxon>
        <taxon>Phlebiopsis</taxon>
    </lineage>
</organism>
<sequence>MASFVGMPIFLEDATGDLTNCDFVDYYNRMAFNVRCSMRNSECVAYVVSDTLASAGRGGLAVPVAYLVFGANHALRTVQYGQKPAVQMEQYLVKAARSSLSRRFPGTDGQEYTWTFQSDGDCEWNCTNGSGYQVAAYDAESKLSRNAGNESRGKQLFIDEQHQHLAGELVTSLIIMRHIRKHAL</sequence>
<evidence type="ECO:0000313" key="2">
    <source>
        <dbReference type="EMBL" id="KIP04629.1"/>
    </source>
</evidence>
<dbReference type="Pfam" id="PF20236">
    <property type="entry name" value="DUF6593"/>
    <property type="match status" value="1"/>
</dbReference>
<dbReference type="AlphaFoldDB" id="A0A0C3NIB7"/>
<gene>
    <name evidence="2" type="ORF">PHLGIDRAFT_129391</name>
</gene>
<name>A0A0C3NIB7_PHLG1</name>
<dbReference type="HOGENOM" id="CLU_096875_0_0_1"/>
<evidence type="ECO:0000259" key="1">
    <source>
        <dbReference type="Pfam" id="PF20236"/>
    </source>
</evidence>
<dbReference type="InterPro" id="IPR046528">
    <property type="entry name" value="DUF6593"/>
</dbReference>